<reference evidence="8 9" key="1">
    <citation type="journal article" date="2013" name="Int. J. Syst. Evol. Microbiol.">
        <title>Celerinatantimonas yamalensis sp. nov., a cold-adapted diazotrophic bacterium from a cold permafrost brine.</title>
        <authorList>
            <person name="Shcherbakova V."/>
            <person name="Chuvilskaya N."/>
            <person name="Rivkina E."/>
            <person name="Demidov N."/>
            <person name="Uchaeva V."/>
            <person name="Suetin S."/>
            <person name="Suzina N."/>
            <person name="Gilichinsky D."/>
        </authorList>
    </citation>
    <scope>NUCLEOTIDE SEQUENCE [LARGE SCALE GENOMIC DNA]</scope>
    <source>
        <strain evidence="8 9">C7</strain>
    </source>
</reference>
<dbReference type="GO" id="GO:0032259">
    <property type="term" value="P:methylation"/>
    <property type="evidence" value="ECO:0007669"/>
    <property type="project" value="UniProtKB-KW"/>
</dbReference>
<dbReference type="SUPFAM" id="SSF53335">
    <property type="entry name" value="S-adenosyl-L-methionine-dependent methyltransferases"/>
    <property type="match status" value="1"/>
</dbReference>
<comment type="catalytic activity">
    <reaction evidence="6 7">
        <text>a 2'-deoxyadenosine in DNA + S-adenosyl-L-methionine = an N(6)-methyl-2'-deoxyadenosine in DNA + S-adenosyl-L-homocysteine + H(+)</text>
        <dbReference type="Rhea" id="RHEA:15197"/>
        <dbReference type="Rhea" id="RHEA-COMP:12418"/>
        <dbReference type="Rhea" id="RHEA-COMP:12419"/>
        <dbReference type="ChEBI" id="CHEBI:15378"/>
        <dbReference type="ChEBI" id="CHEBI:57856"/>
        <dbReference type="ChEBI" id="CHEBI:59789"/>
        <dbReference type="ChEBI" id="CHEBI:90615"/>
        <dbReference type="ChEBI" id="CHEBI:90616"/>
        <dbReference type="EC" id="2.1.1.72"/>
    </reaction>
</comment>
<dbReference type="InterPro" id="IPR012263">
    <property type="entry name" value="M_m6A_EcoRV"/>
</dbReference>
<dbReference type="PROSITE" id="PS00092">
    <property type="entry name" value="N6_MTASE"/>
    <property type="match status" value="1"/>
</dbReference>
<evidence type="ECO:0000256" key="4">
    <source>
        <dbReference type="ARBA" id="ARBA00022679"/>
    </source>
</evidence>
<dbReference type="InterPro" id="IPR029063">
    <property type="entry name" value="SAM-dependent_MTases_sf"/>
</dbReference>
<dbReference type="Gene3D" id="3.40.50.150">
    <property type="entry name" value="Vaccinia Virus protein VP39"/>
    <property type="match status" value="1"/>
</dbReference>
<evidence type="ECO:0000313" key="8">
    <source>
        <dbReference type="EMBL" id="MFM2485554.1"/>
    </source>
</evidence>
<dbReference type="GO" id="GO:0009007">
    <property type="term" value="F:site-specific DNA-methyltransferase (adenine-specific) activity"/>
    <property type="evidence" value="ECO:0007669"/>
    <property type="project" value="UniProtKB-EC"/>
</dbReference>
<dbReference type="EC" id="2.1.1.72" evidence="2 7"/>
<keyword evidence="5 7" id="KW-0949">S-adenosyl-L-methionine</keyword>
<comment type="caution">
    <text evidence="8">The sequence shown here is derived from an EMBL/GenBank/DDBJ whole genome shotgun (WGS) entry which is preliminary data.</text>
</comment>
<dbReference type="Gene3D" id="1.10.1020.10">
    <property type="entry name" value="Adenine-specific Methyltransferase, Domain 2"/>
    <property type="match status" value="1"/>
</dbReference>
<evidence type="ECO:0000256" key="5">
    <source>
        <dbReference type="ARBA" id="ARBA00022691"/>
    </source>
</evidence>
<name>A0ABW9G792_9GAMM</name>
<keyword evidence="3 7" id="KW-0489">Methyltransferase</keyword>
<evidence type="ECO:0000256" key="7">
    <source>
        <dbReference type="RuleBase" id="RU361257"/>
    </source>
</evidence>
<evidence type="ECO:0000256" key="3">
    <source>
        <dbReference type="ARBA" id="ARBA00022603"/>
    </source>
</evidence>
<organism evidence="8 9">
    <name type="scientific">Celerinatantimonas yamalensis</name>
    <dbReference type="NCBI Taxonomy" id="559956"/>
    <lineage>
        <taxon>Bacteria</taxon>
        <taxon>Pseudomonadati</taxon>
        <taxon>Pseudomonadota</taxon>
        <taxon>Gammaproteobacteria</taxon>
        <taxon>Celerinatantimonadaceae</taxon>
        <taxon>Celerinatantimonas</taxon>
    </lineage>
</organism>
<evidence type="ECO:0000256" key="2">
    <source>
        <dbReference type="ARBA" id="ARBA00011900"/>
    </source>
</evidence>
<proteinExistence type="inferred from homology"/>
<dbReference type="PIRSF" id="PIRSF000398">
    <property type="entry name" value="M_m6A_EcoRV"/>
    <property type="match status" value="1"/>
</dbReference>
<evidence type="ECO:0000256" key="6">
    <source>
        <dbReference type="ARBA" id="ARBA00047942"/>
    </source>
</evidence>
<evidence type="ECO:0000256" key="1">
    <source>
        <dbReference type="ARBA" id="ARBA00006594"/>
    </source>
</evidence>
<dbReference type="Proteomes" id="UP001629953">
    <property type="component" value="Unassembled WGS sequence"/>
</dbReference>
<keyword evidence="9" id="KW-1185">Reference proteome</keyword>
<dbReference type="PANTHER" id="PTHR30481">
    <property type="entry name" value="DNA ADENINE METHYLASE"/>
    <property type="match status" value="1"/>
</dbReference>
<dbReference type="EMBL" id="JBEQCT010000004">
    <property type="protein sequence ID" value="MFM2485554.1"/>
    <property type="molecule type" value="Genomic_DNA"/>
</dbReference>
<dbReference type="PRINTS" id="PR00505">
    <property type="entry name" value="D12N6MTFRASE"/>
</dbReference>
<dbReference type="RefSeq" id="WP_408623791.1">
    <property type="nucleotide sequence ID" value="NZ_JBEQCT010000004.1"/>
</dbReference>
<sequence>MMKTRAFLKWAGGKFHLIETIRRHLPEGDLLVEPFLGAGSVFLNTDYPRYLLTDINVDLINLYNLLKRDPERFIADARGFFIATNNEPESYYALRQEFNSSVDPYYRSLLFLYLNRHGYNGLCRYNKSGGFNVPFGRYKKPYFPQAELEFFAQKAQCAEFVCCSYEQTFAKIQAGDVVYCDPPYAPLSATASFTSYASDGFNQGDQQRLAELAEKACQEQGATVLISNHELAFTRQIYHRAQLSSLQVRRTISRKGKARIKVDELLALYPAQERVAIAPSLVTAIKLR</sequence>
<dbReference type="Pfam" id="PF02086">
    <property type="entry name" value="MethyltransfD12"/>
    <property type="match status" value="1"/>
</dbReference>
<gene>
    <name evidence="8" type="ORF">ABUE30_10870</name>
</gene>
<accession>A0ABW9G792</accession>
<dbReference type="InterPro" id="IPR012327">
    <property type="entry name" value="MeTrfase_D12"/>
</dbReference>
<evidence type="ECO:0000313" key="9">
    <source>
        <dbReference type="Proteomes" id="UP001629953"/>
    </source>
</evidence>
<protein>
    <recommendedName>
        <fullName evidence="2 7">Site-specific DNA-methyltransferase (adenine-specific)</fullName>
        <ecNumber evidence="2 7">2.1.1.72</ecNumber>
    </recommendedName>
</protein>
<dbReference type="NCBIfam" id="TIGR00571">
    <property type="entry name" value="dam"/>
    <property type="match status" value="1"/>
</dbReference>
<dbReference type="InterPro" id="IPR023095">
    <property type="entry name" value="Ade_MeTrfase_dom_2"/>
</dbReference>
<keyword evidence="4 7" id="KW-0808">Transferase</keyword>
<dbReference type="InterPro" id="IPR002052">
    <property type="entry name" value="DNA_methylase_N6_adenine_CS"/>
</dbReference>
<comment type="similarity">
    <text evidence="1 7">Belongs to the N(4)/N(6)-methyltransferase family.</text>
</comment>
<dbReference type="PANTHER" id="PTHR30481:SF3">
    <property type="entry name" value="DNA ADENINE METHYLASE"/>
    <property type="match status" value="1"/>
</dbReference>